<proteinExistence type="predicted"/>
<dbReference type="HOGENOM" id="CLU_3125238_0_0_1"/>
<dbReference type="RefSeq" id="XP_009546444.1">
    <property type="nucleotide sequence ID" value="XM_009548149.1"/>
</dbReference>
<evidence type="ECO:0000313" key="2">
    <source>
        <dbReference type="Proteomes" id="UP000030671"/>
    </source>
</evidence>
<organism evidence="1 2">
    <name type="scientific">Heterobasidion irregulare (strain TC 32-1)</name>
    <dbReference type="NCBI Taxonomy" id="747525"/>
    <lineage>
        <taxon>Eukaryota</taxon>
        <taxon>Fungi</taxon>
        <taxon>Dikarya</taxon>
        <taxon>Basidiomycota</taxon>
        <taxon>Agaricomycotina</taxon>
        <taxon>Agaricomycetes</taxon>
        <taxon>Russulales</taxon>
        <taxon>Bondarzewiaceae</taxon>
        <taxon>Heterobasidion</taxon>
        <taxon>Heterobasidion annosum species complex</taxon>
    </lineage>
</organism>
<dbReference type="InParanoid" id="W4K7T3"/>
<sequence length="50" mass="5838">MLMAMSVSHMRSRSPPPARSFLLWLDTGAHRMRAKNFCILLERSLMYTLL</sequence>
<dbReference type="KEGG" id="hir:HETIRDRAFT_173529"/>
<dbReference type="GeneID" id="20668451"/>
<evidence type="ECO:0000313" key="1">
    <source>
        <dbReference type="EMBL" id="ETW81848.1"/>
    </source>
</evidence>
<dbReference type="Proteomes" id="UP000030671">
    <property type="component" value="Unassembled WGS sequence"/>
</dbReference>
<gene>
    <name evidence="1" type="ORF">HETIRDRAFT_173529</name>
</gene>
<dbReference type="AlphaFoldDB" id="W4K7T3"/>
<reference evidence="1 2" key="1">
    <citation type="journal article" date="2012" name="New Phytol.">
        <title>Insight into trade-off between wood decay and parasitism from the genome of a fungal forest pathogen.</title>
        <authorList>
            <person name="Olson A."/>
            <person name="Aerts A."/>
            <person name="Asiegbu F."/>
            <person name="Belbahri L."/>
            <person name="Bouzid O."/>
            <person name="Broberg A."/>
            <person name="Canback B."/>
            <person name="Coutinho P.M."/>
            <person name="Cullen D."/>
            <person name="Dalman K."/>
            <person name="Deflorio G."/>
            <person name="van Diepen L.T."/>
            <person name="Dunand C."/>
            <person name="Duplessis S."/>
            <person name="Durling M."/>
            <person name="Gonthier P."/>
            <person name="Grimwood J."/>
            <person name="Fossdal C.G."/>
            <person name="Hansson D."/>
            <person name="Henrissat B."/>
            <person name="Hietala A."/>
            <person name="Himmelstrand K."/>
            <person name="Hoffmeister D."/>
            <person name="Hogberg N."/>
            <person name="James T.Y."/>
            <person name="Karlsson M."/>
            <person name="Kohler A."/>
            <person name="Kues U."/>
            <person name="Lee Y.H."/>
            <person name="Lin Y.C."/>
            <person name="Lind M."/>
            <person name="Lindquist E."/>
            <person name="Lombard V."/>
            <person name="Lucas S."/>
            <person name="Lunden K."/>
            <person name="Morin E."/>
            <person name="Murat C."/>
            <person name="Park J."/>
            <person name="Raffaello T."/>
            <person name="Rouze P."/>
            <person name="Salamov A."/>
            <person name="Schmutz J."/>
            <person name="Solheim H."/>
            <person name="Stahlberg J."/>
            <person name="Velez H."/>
            <person name="de Vries R.P."/>
            <person name="Wiebenga A."/>
            <person name="Woodward S."/>
            <person name="Yakovlev I."/>
            <person name="Garbelotto M."/>
            <person name="Martin F."/>
            <person name="Grigoriev I.V."/>
            <person name="Stenlid J."/>
        </authorList>
    </citation>
    <scope>NUCLEOTIDE SEQUENCE [LARGE SCALE GENOMIC DNA]</scope>
    <source>
        <strain evidence="1 2">TC 32-1</strain>
    </source>
</reference>
<dbReference type="EMBL" id="KI925458">
    <property type="protein sequence ID" value="ETW81848.1"/>
    <property type="molecule type" value="Genomic_DNA"/>
</dbReference>
<accession>W4K7T3</accession>
<keyword evidence="2" id="KW-1185">Reference proteome</keyword>
<protein>
    <submittedName>
        <fullName evidence="1">Uncharacterized protein</fullName>
    </submittedName>
</protein>
<name>W4K7T3_HETIT</name>